<feature type="region of interest" description="Disordered" evidence="1">
    <location>
        <begin position="132"/>
        <end position="167"/>
    </location>
</feature>
<dbReference type="RefSeq" id="XP_008031125.1">
    <property type="nucleotide sequence ID" value="XM_008032934.1"/>
</dbReference>
<evidence type="ECO:0000313" key="3">
    <source>
        <dbReference type="Proteomes" id="UP000016935"/>
    </source>
</evidence>
<dbReference type="OrthoDB" id="3763456at2759"/>
<dbReference type="AlphaFoldDB" id="R0I8M5"/>
<gene>
    <name evidence="2" type="ORF">SETTUDRAFT_99372</name>
</gene>
<name>R0I8M5_EXST2</name>
<protein>
    <submittedName>
        <fullName evidence="2">Uncharacterized protein</fullName>
    </submittedName>
</protein>
<dbReference type="Proteomes" id="UP000016935">
    <property type="component" value="Unassembled WGS sequence"/>
</dbReference>
<accession>R0I8M5</accession>
<feature type="region of interest" description="Disordered" evidence="1">
    <location>
        <begin position="35"/>
        <end position="63"/>
    </location>
</feature>
<evidence type="ECO:0000256" key="1">
    <source>
        <dbReference type="SAM" id="MobiDB-lite"/>
    </source>
</evidence>
<feature type="compositionally biased region" description="Pro residues" evidence="1">
    <location>
        <begin position="145"/>
        <end position="155"/>
    </location>
</feature>
<dbReference type="GeneID" id="19406429"/>
<feature type="compositionally biased region" description="Basic and acidic residues" evidence="1">
    <location>
        <begin position="156"/>
        <end position="166"/>
    </location>
</feature>
<evidence type="ECO:0000313" key="2">
    <source>
        <dbReference type="EMBL" id="EOA81751.1"/>
    </source>
</evidence>
<reference evidence="2 3" key="2">
    <citation type="journal article" date="2013" name="PLoS Genet.">
        <title>Comparative genome structure, secondary metabolite, and effector coding capacity across Cochliobolus pathogens.</title>
        <authorList>
            <person name="Condon B.J."/>
            <person name="Leng Y."/>
            <person name="Wu D."/>
            <person name="Bushley K.E."/>
            <person name="Ohm R.A."/>
            <person name="Otillar R."/>
            <person name="Martin J."/>
            <person name="Schackwitz W."/>
            <person name="Grimwood J."/>
            <person name="MohdZainudin N."/>
            <person name="Xue C."/>
            <person name="Wang R."/>
            <person name="Manning V.A."/>
            <person name="Dhillon B."/>
            <person name="Tu Z.J."/>
            <person name="Steffenson B.J."/>
            <person name="Salamov A."/>
            <person name="Sun H."/>
            <person name="Lowry S."/>
            <person name="LaButti K."/>
            <person name="Han J."/>
            <person name="Copeland A."/>
            <person name="Lindquist E."/>
            <person name="Barry K."/>
            <person name="Schmutz J."/>
            <person name="Baker S.E."/>
            <person name="Ciuffetti L.M."/>
            <person name="Grigoriev I.V."/>
            <person name="Zhong S."/>
            <person name="Turgeon B.G."/>
        </authorList>
    </citation>
    <scope>NUCLEOTIDE SEQUENCE [LARGE SCALE GENOMIC DNA]</scope>
    <source>
        <strain evidence="3">28A</strain>
    </source>
</reference>
<keyword evidence="3" id="KW-1185">Reference proteome</keyword>
<organism evidence="2 3">
    <name type="scientific">Exserohilum turcicum (strain 28A)</name>
    <name type="common">Northern leaf blight fungus</name>
    <name type="synonym">Setosphaeria turcica</name>
    <dbReference type="NCBI Taxonomy" id="671987"/>
    <lineage>
        <taxon>Eukaryota</taxon>
        <taxon>Fungi</taxon>
        <taxon>Dikarya</taxon>
        <taxon>Ascomycota</taxon>
        <taxon>Pezizomycotina</taxon>
        <taxon>Dothideomycetes</taxon>
        <taxon>Pleosporomycetidae</taxon>
        <taxon>Pleosporales</taxon>
        <taxon>Pleosporineae</taxon>
        <taxon>Pleosporaceae</taxon>
        <taxon>Exserohilum</taxon>
    </lineage>
</organism>
<dbReference type="EMBL" id="KB908866">
    <property type="protein sequence ID" value="EOA81751.1"/>
    <property type="molecule type" value="Genomic_DNA"/>
</dbReference>
<dbReference type="HOGENOM" id="CLU_1089918_0_0_1"/>
<proteinExistence type="predicted"/>
<reference evidence="2 3" key="1">
    <citation type="journal article" date="2012" name="PLoS Pathog.">
        <title>Diverse lifestyles and strategies of plant pathogenesis encoded in the genomes of eighteen Dothideomycetes fungi.</title>
        <authorList>
            <person name="Ohm R.A."/>
            <person name="Feau N."/>
            <person name="Henrissat B."/>
            <person name="Schoch C.L."/>
            <person name="Horwitz B.A."/>
            <person name="Barry K.W."/>
            <person name="Condon B.J."/>
            <person name="Copeland A.C."/>
            <person name="Dhillon B."/>
            <person name="Glaser F."/>
            <person name="Hesse C.N."/>
            <person name="Kosti I."/>
            <person name="LaButti K."/>
            <person name="Lindquist E.A."/>
            <person name="Lucas S."/>
            <person name="Salamov A.A."/>
            <person name="Bradshaw R.E."/>
            <person name="Ciuffetti L."/>
            <person name="Hamelin R.C."/>
            <person name="Kema G.H.J."/>
            <person name="Lawrence C."/>
            <person name="Scott J.A."/>
            <person name="Spatafora J.W."/>
            <person name="Turgeon B.G."/>
            <person name="de Wit P.J.G.M."/>
            <person name="Zhong S."/>
            <person name="Goodwin S.B."/>
            <person name="Grigoriev I.V."/>
        </authorList>
    </citation>
    <scope>NUCLEOTIDE SEQUENCE [LARGE SCALE GENOMIC DNA]</scope>
    <source>
        <strain evidence="3">28A</strain>
    </source>
</reference>
<sequence length="234" mass="26065">MDGGPNRSAQARDGDAQFRYDLSHAIYGSFPSCAAAMPSQPSRAPSPHSPSKTPARPKPALPADFHLYRPQNILIRNNAAPTWLPYLARRTRPGHAPHMDIHQSVCLNFRSPCDDSTESELWILPELDDWEADDSDTDLDASQPPSRPAASSPPTPERHQSPRANEKQWSIYLHRAAKSNLERLRARLEGDGWHFIGARCGDPIKDLHKSSCQSDERLDEEFDVVVLSAVRASC</sequence>